<gene>
    <name evidence="2" type="ORF">GC105_02445</name>
</gene>
<proteinExistence type="predicted"/>
<evidence type="ECO:0008006" key="4">
    <source>
        <dbReference type="Google" id="ProtNLM"/>
    </source>
</evidence>
<organism evidence="2 3">
    <name type="scientific">Alkalibaculum sporogenes</name>
    <dbReference type="NCBI Taxonomy" id="2655001"/>
    <lineage>
        <taxon>Bacteria</taxon>
        <taxon>Bacillati</taxon>
        <taxon>Bacillota</taxon>
        <taxon>Clostridia</taxon>
        <taxon>Eubacteriales</taxon>
        <taxon>Eubacteriaceae</taxon>
        <taxon>Alkalibaculum</taxon>
    </lineage>
</organism>
<dbReference type="AlphaFoldDB" id="A0A6A7K670"/>
<dbReference type="EMBL" id="WHNX01000003">
    <property type="protein sequence ID" value="MPW24653.1"/>
    <property type="molecule type" value="Genomic_DNA"/>
</dbReference>
<comment type="caution">
    <text evidence="2">The sequence shown here is derived from an EMBL/GenBank/DDBJ whole genome shotgun (WGS) entry which is preliminary data.</text>
</comment>
<evidence type="ECO:0000256" key="1">
    <source>
        <dbReference type="SAM" id="SignalP"/>
    </source>
</evidence>
<feature type="signal peptide" evidence="1">
    <location>
        <begin position="1"/>
        <end position="25"/>
    </location>
</feature>
<feature type="chain" id="PRO_5025577179" description="SipW-cognate class signal peptide" evidence="1">
    <location>
        <begin position="26"/>
        <end position="203"/>
    </location>
</feature>
<keyword evidence="1" id="KW-0732">Signal</keyword>
<dbReference type="RefSeq" id="WP_152801339.1">
    <property type="nucleotide sequence ID" value="NZ_WHNX01000003.1"/>
</dbReference>
<reference evidence="2 3" key="1">
    <citation type="submission" date="2019-10" db="EMBL/GenBank/DDBJ databases">
        <title>Alkalibaculum tamaniensis sp.nov., a new alkaliphilic acetogen, isolated on methoxylated aromatics from a mud volcano.</title>
        <authorList>
            <person name="Khomyakova M.A."/>
            <person name="Merkel A.Y."/>
            <person name="Bonch-Osmolovskaya E.A."/>
            <person name="Slobodkin A.I."/>
        </authorList>
    </citation>
    <scope>NUCLEOTIDE SEQUENCE [LARGE SCALE GENOMIC DNA]</scope>
    <source>
        <strain evidence="2 3">M08DMB</strain>
    </source>
</reference>
<name>A0A6A7K670_9FIRM</name>
<evidence type="ECO:0000313" key="2">
    <source>
        <dbReference type="EMBL" id="MPW24653.1"/>
    </source>
</evidence>
<dbReference type="Proteomes" id="UP000440004">
    <property type="component" value="Unassembled WGS sequence"/>
</dbReference>
<evidence type="ECO:0000313" key="3">
    <source>
        <dbReference type="Proteomes" id="UP000440004"/>
    </source>
</evidence>
<accession>A0A6A7K670</accession>
<sequence>MKNKFVLISITVALCAVIITGATFAYLTATSDEKVNTFTKGTNIEIELREPAWDGQEFGESTIPEQTSTMGITKANNMVPGRVIPKDPKVKNTSVEESVWIAIKLDYEVEEELSTYSDIDDFATIAFSTDWEAADQTNTVFYYKTQVASSVETASLFDNITILSEIGIDDLHSFNITIQAYAVQAEGVDYNTAKAELDTLILQ</sequence>
<keyword evidence="3" id="KW-1185">Reference proteome</keyword>
<protein>
    <recommendedName>
        <fullName evidence="4">SipW-cognate class signal peptide</fullName>
    </recommendedName>
</protein>